<comment type="caution">
    <text evidence="2">The sequence shown here is derived from an EMBL/GenBank/DDBJ whole genome shotgun (WGS) entry which is preliminary data.</text>
</comment>
<keyword evidence="3" id="KW-1185">Reference proteome</keyword>
<protein>
    <recommendedName>
        <fullName evidence="4">Ig-like domain repeat protein</fullName>
    </recommendedName>
</protein>
<dbReference type="Gene3D" id="2.60.40.2700">
    <property type="match status" value="4"/>
</dbReference>
<evidence type="ECO:0000313" key="3">
    <source>
        <dbReference type="Proteomes" id="UP001501821"/>
    </source>
</evidence>
<dbReference type="EMBL" id="BAABAH010000006">
    <property type="protein sequence ID" value="GAA3819313.1"/>
    <property type="molecule type" value="Genomic_DNA"/>
</dbReference>
<keyword evidence="1" id="KW-0732">Signal</keyword>
<dbReference type="Proteomes" id="UP001501821">
    <property type="component" value="Unassembled WGS sequence"/>
</dbReference>
<evidence type="ECO:0000313" key="2">
    <source>
        <dbReference type="EMBL" id="GAA3819313.1"/>
    </source>
</evidence>
<accession>A0ABP7IIV3</accession>
<name>A0ABP7IIV3_9ACTN</name>
<gene>
    <name evidence="2" type="ORF">GCM10022242_21340</name>
</gene>
<dbReference type="RefSeq" id="WP_344775153.1">
    <property type="nucleotide sequence ID" value="NZ_BAABAH010000006.1"/>
</dbReference>
<evidence type="ECO:0000256" key="1">
    <source>
        <dbReference type="SAM" id="SignalP"/>
    </source>
</evidence>
<evidence type="ECO:0008006" key="4">
    <source>
        <dbReference type="Google" id="ProtNLM"/>
    </source>
</evidence>
<proteinExistence type="predicted"/>
<organism evidence="2 3">
    <name type="scientific">Nocardioides panacisoli</name>
    <dbReference type="NCBI Taxonomy" id="627624"/>
    <lineage>
        <taxon>Bacteria</taxon>
        <taxon>Bacillati</taxon>
        <taxon>Actinomycetota</taxon>
        <taxon>Actinomycetes</taxon>
        <taxon>Propionibacteriales</taxon>
        <taxon>Nocardioidaceae</taxon>
        <taxon>Nocardioides</taxon>
    </lineage>
</organism>
<sequence length="856" mass="79602">MVRSRPLASALLTLAVAAGLVVLAPAVSALAAVSTLSGLQEAIDAASDGGTVTLDGDIDDTDFVGLVIPSGKTVTLDLSGHTLIVRGSVGHAGIRITGATLTVTDSSAGHTGSLQAFGGSGGAGIGGDAGRDVPVPSFARGRQAASADGGDAGTGGAGGSGGILVVSGGAVSGTGGTGGAGIGGGAGGAGGVGGIVGPDGGAGGHGGAGGTTMLEGGSVVGTGGTGGAGIGGGAGGAGGRGAFGTAGGDGGAGGQGGAGGAGGWVFGSGGAGSGTGGSGAAGIGGGAGGSGGNGGAGAPGGGAGGQGGAGRAGGSGGVLMGSGGTLGGSGGAGAPGIGGGVGGSGGLGGSAGSGGTPGTAGGGGAGGDGGTVATCGGTVTPPAGANGDDAEPGTCRVVNLTAPEVSGTPVAYGTLTVTPGTWGPAGVTLHYQWLLDGEPIAGATGTTYDVRGGDATHRISVRVTATEDGFAPAVVESEPGDPVAPCTIRHLSDAVVVGTPAVGEVLEASGGAWAPEPASLGYQWFADGQPIAGATAQEHTVTSAEAGREITVAVTASKTGCTPATATSAPTAAVQEGAVHLVTRPTIVGDPVVGDELAVTDGAWDPDSVSLGYQWLRSGTPIAGATGPSYTPTAADVGEQLAVHVTASAPGYADGGATTPATFPVRPGAGASTGAPTVTGTPRAGQTLTASHGQWSFAPDHLAFQWYAGERPIAGATADTLVLDDPSLIGRPVWVAVTASAAGYPDTSATSERTAPVRRAPVVLTKTLSPKKPEVGQDRVVVTVTVAAPDGLPVSGTVRVLVRGVDVADGDLGADGTVELSLPVFHTTGRHKVVVKYGGSGLLAKRSTTASVRVVR</sequence>
<feature type="chain" id="PRO_5045471742" description="Ig-like domain repeat protein" evidence="1">
    <location>
        <begin position="32"/>
        <end position="856"/>
    </location>
</feature>
<feature type="signal peptide" evidence="1">
    <location>
        <begin position="1"/>
        <end position="31"/>
    </location>
</feature>
<reference evidence="3" key="1">
    <citation type="journal article" date="2019" name="Int. J. Syst. Evol. Microbiol.">
        <title>The Global Catalogue of Microorganisms (GCM) 10K type strain sequencing project: providing services to taxonomists for standard genome sequencing and annotation.</title>
        <authorList>
            <consortium name="The Broad Institute Genomics Platform"/>
            <consortium name="The Broad Institute Genome Sequencing Center for Infectious Disease"/>
            <person name="Wu L."/>
            <person name="Ma J."/>
        </authorList>
    </citation>
    <scope>NUCLEOTIDE SEQUENCE [LARGE SCALE GENOMIC DNA]</scope>
    <source>
        <strain evidence="3">JCM 16953</strain>
    </source>
</reference>